<sequence length="206" mass="23363">MRHSFAIFFLLAVLACLVQGQGISRSGKKDGMAIMKHAANVGEKAYHIRNVKTKKYLAFLPGTLAEPSASQKSADTAWTLKRYQNKLYSFNHDHGSLKKCLSARWTNGKDDAAVMWQCELKYGNHKRDVVDKRYTPIKWQKQVWTMVPVRGHKNTFKIFAYTHIFDMTPTCLSGTSTGGNSYRGGTVLKKCKLNSNDPSLYWTFSQ</sequence>
<evidence type="ECO:0000256" key="1">
    <source>
        <dbReference type="SAM" id="SignalP"/>
    </source>
</evidence>
<reference evidence="2 3" key="1">
    <citation type="submission" date="2016-07" db="EMBL/GenBank/DDBJ databases">
        <title>Pervasive Adenine N6-methylation of Active Genes in Fungi.</title>
        <authorList>
            <consortium name="DOE Joint Genome Institute"/>
            <person name="Mondo S.J."/>
            <person name="Dannebaum R.O."/>
            <person name="Kuo R.C."/>
            <person name="Labutti K."/>
            <person name="Haridas S."/>
            <person name="Kuo A."/>
            <person name="Salamov A."/>
            <person name="Ahrendt S.R."/>
            <person name="Lipzen A."/>
            <person name="Sullivan W."/>
            <person name="Andreopoulos W.B."/>
            <person name="Clum A."/>
            <person name="Lindquist E."/>
            <person name="Daum C."/>
            <person name="Ramamoorthy G.K."/>
            <person name="Gryganskyi A."/>
            <person name="Culley D."/>
            <person name="Magnuson J.K."/>
            <person name="James T.Y."/>
            <person name="O'Malley M.A."/>
            <person name="Stajich J.E."/>
            <person name="Spatafora J.W."/>
            <person name="Visel A."/>
            <person name="Grigoriev I.V."/>
        </authorList>
    </citation>
    <scope>NUCLEOTIDE SEQUENCE [LARGE SCALE GENOMIC DNA]</scope>
    <source>
        <strain evidence="2 3">NRRL 3301</strain>
    </source>
</reference>
<dbReference type="PROSITE" id="PS51257">
    <property type="entry name" value="PROKAR_LIPOPROTEIN"/>
    <property type="match status" value="1"/>
</dbReference>
<dbReference type="PROSITE" id="PS50231">
    <property type="entry name" value="RICIN_B_LECTIN"/>
    <property type="match status" value="1"/>
</dbReference>
<name>A0A1X2GTY6_9FUNG</name>
<organism evidence="2 3">
    <name type="scientific">Hesseltinella vesiculosa</name>
    <dbReference type="NCBI Taxonomy" id="101127"/>
    <lineage>
        <taxon>Eukaryota</taxon>
        <taxon>Fungi</taxon>
        <taxon>Fungi incertae sedis</taxon>
        <taxon>Mucoromycota</taxon>
        <taxon>Mucoromycotina</taxon>
        <taxon>Mucoromycetes</taxon>
        <taxon>Mucorales</taxon>
        <taxon>Cunninghamellaceae</taxon>
        <taxon>Hesseltinella</taxon>
    </lineage>
</organism>
<evidence type="ECO:0000313" key="2">
    <source>
        <dbReference type="EMBL" id="ORX61494.1"/>
    </source>
</evidence>
<proteinExistence type="predicted"/>
<dbReference type="Proteomes" id="UP000242146">
    <property type="component" value="Unassembled WGS sequence"/>
</dbReference>
<dbReference type="AlphaFoldDB" id="A0A1X2GTY6"/>
<keyword evidence="1" id="KW-0732">Signal</keyword>
<feature type="signal peptide" evidence="1">
    <location>
        <begin position="1"/>
        <end position="20"/>
    </location>
</feature>
<dbReference type="OrthoDB" id="2252306at2759"/>
<protein>
    <submittedName>
        <fullName evidence="2">Uncharacterized protein</fullName>
    </submittedName>
</protein>
<dbReference type="EMBL" id="MCGT01000003">
    <property type="protein sequence ID" value="ORX61494.1"/>
    <property type="molecule type" value="Genomic_DNA"/>
</dbReference>
<keyword evidence="3" id="KW-1185">Reference proteome</keyword>
<comment type="caution">
    <text evidence="2">The sequence shown here is derived from an EMBL/GenBank/DDBJ whole genome shotgun (WGS) entry which is preliminary data.</text>
</comment>
<evidence type="ECO:0000313" key="3">
    <source>
        <dbReference type="Proteomes" id="UP000242146"/>
    </source>
</evidence>
<accession>A0A1X2GTY6</accession>
<gene>
    <name evidence="2" type="ORF">DM01DRAFT_1404281</name>
</gene>
<feature type="chain" id="PRO_5013367044" evidence="1">
    <location>
        <begin position="21"/>
        <end position="206"/>
    </location>
</feature>